<reference evidence="4 5" key="1">
    <citation type="submission" date="2014-12" db="EMBL/GenBank/DDBJ databases">
        <title>Draft genome sequences of 29 type strains of Enterococci.</title>
        <authorList>
            <person name="Zhong Z."/>
            <person name="Sun Z."/>
            <person name="Liu W."/>
            <person name="Zhang W."/>
            <person name="Zhang H."/>
        </authorList>
    </citation>
    <scope>NUCLEOTIDE SEQUENCE [LARGE SCALE GENOMIC DNA]</scope>
    <source>
        <strain evidence="4 5">DSM 17122</strain>
    </source>
</reference>
<keyword evidence="5" id="KW-1185">Reference proteome</keyword>
<feature type="active site" description="Tele-phosphohistidine intermediate" evidence="1">
    <location>
        <position position="16"/>
    </location>
</feature>
<dbReference type="SMART" id="SM00855">
    <property type="entry name" value="PGAM"/>
    <property type="match status" value="1"/>
</dbReference>
<evidence type="ECO:0000313" key="5">
    <source>
        <dbReference type="Proteomes" id="UP000182077"/>
    </source>
</evidence>
<dbReference type="PANTHER" id="PTHR48100">
    <property type="entry name" value="BROAD-SPECIFICITY PHOSPHATASE YOR283W-RELATED"/>
    <property type="match status" value="1"/>
</dbReference>
<dbReference type="SUPFAM" id="SSF53254">
    <property type="entry name" value="Phosphoglycerate mutase-like"/>
    <property type="match status" value="1"/>
</dbReference>
<evidence type="ECO:0008006" key="6">
    <source>
        <dbReference type="Google" id="ProtNLM"/>
    </source>
</evidence>
<dbReference type="PANTHER" id="PTHR48100:SF1">
    <property type="entry name" value="HISTIDINE PHOSPHATASE FAMILY PROTEIN-RELATED"/>
    <property type="match status" value="1"/>
</dbReference>
<evidence type="ECO:0000313" key="4">
    <source>
        <dbReference type="EMBL" id="OJG46100.1"/>
    </source>
</evidence>
<evidence type="ECO:0000256" key="1">
    <source>
        <dbReference type="PIRSR" id="PIRSR613078-1"/>
    </source>
</evidence>
<dbReference type="Proteomes" id="UP000182077">
    <property type="component" value="Unassembled WGS sequence"/>
</dbReference>
<proteinExistence type="predicted"/>
<feature type="active site" description="Proton donor/acceptor" evidence="1">
    <location>
        <position position="92"/>
    </location>
</feature>
<gene>
    <name evidence="4" type="ORF">RV04_GL001266</name>
</gene>
<sequence length="211" mass="23848">MIERGESVTLFYFIRHGKTEINAEGRFNGGTVDSPLVPEGIEATKKIAQYLKDVSFDLALSSPQLRAQTTAKIILKEHDRGPKLTIVEDLREMRLGDWDGEKISEITKQYPEDIRDYRTRPDLFDSKKFHSESYAEVIRRSTQVIKEITKQYPEGNILVVSHGILLMALLNTLKGMSLAEIRQGGIVDNSSLTIMASEGSKVTFHTWGETF</sequence>
<name>A0A1L8TPA0_9ENTE</name>
<evidence type="ECO:0000256" key="2">
    <source>
        <dbReference type="PIRSR" id="PIRSR613078-2"/>
    </source>
</evidence>
<protein>
    <recommendedName>
        <fullName evidence="6">Phosphoglycerate mutase</fullName>
    </recommendedName>
</protein>
<feature type="site" description="Transition state stabilizer" evidence="3">
    <location>
        <position position="162"/>
    </location>
</feature>
<dbReference type="InterPro" id="IPR050275">
    <property type="entry name" value="PGM_Phosphatase"/>
</dbReference>
<dbReference type="PIRSF" id="PIRSF000709">
    <property type="entry name" value="6PFK_2-Ptase"/>
    <property type="match status" value="1"/>
</dbReference>
<dbReference type="Gene3D" id="3.40.50.1240">
    <property type="entry name" value="Phosphoglycerate mutase-like"/>
    <property type="match status" value="1"/>
</dbReference>
<dbReference type="OrthoDB" id="9782128at2"/>
<dbReference type="STRING" id="249189.RV04_GL001266"/>
<dbReference type="GO" id="GO:0005737">
    <property type="term" value="C:cytoplasm"/>
    <property type="evidence" value="ECO:0007669"/>
    <property type="project" value="TreeGrafter"/>
</dbReference>
<feature type="binding site" evidence="2">
    <location>
        <begin position="15"/>
        <end position="22"/>
    </location>
    <ligand>
        <name>substrate</name>
    </ligand>
</feature>
<accession>A0A1L8TPA0</accession>
<comment type="caution">
    <text evidence="4">The sequence shown here is derived from an EMBL/GenBank/DDBJ whole genome shotgun (WGS) entry which is preliminary data.</text>
</comment>
<feature type="binding site" evidence="2">
    <location>
        <position position="66"/>
    </location>
    <ligand>
        <name>substrate</name>
    </ligand>
</feature>
<organism evidence="4 5">
    <name type="scientific">Enterococcus hermanniensis</name>
    <dbReference type="NCBI Taxonomy" id="249189"/>
    <lineage>
        <taxon>Bacteria</taxon>
        <taxon>Bacillati</taxon>
        <taxon>Bacillota</taxon>
        <taxon>Bacilli</taxon>
        <taxon>Lactobacillales</taxon>
        <taxon>Enterococcaceae</taxon>
        <taxon>Enterococcus</taxon>
    </lineage>
</organism>
<dbReference type="CDD" id="cd07067">
    <property type="entry name" value="HP_PGM_like"/>
    <property type="match status" value="1"/>
</dbReference>
<dbReference type="EMBL" id="JXKQ01000003">
    <property type="protein sequence ID" value="OJG46100.1"/>
    <property type="molecule type" value="Genomic_DNA"/>
</dbReference>
<evidence type="ECO:0000256" key="3">
    <source>
        <dbReference type="PIRSR" id="PIRSR613078-3"/>
    </source>
</evidence>
<dbReference type="AlphaFoldDB" id="A0A1L8TPA0"/>
<dbReference type="InterPro" id="IPR013078">
    <property type="entry name" value="His_Pase_superF_clade-1"/>
</dbReference>
<dbReference type="InterPro" id="IPR029033">
    <property type="entry name" value="His_PPase_superfam"/>
</dbReference>
<dbReference type="GO" id="GO:0016791">
    <property type="term" value="F:phosphatase activity"/>
    <property type="evidence" value="ECO:0007669"/>
    <property type="project" value="TreeGrafter"/>
</dbReference>
<dbReference type="Pfam" id="PF00300">
    <property type="entry name" value="His_Phos_1"/>
    <property type="match status" value="1"/>
</dbReference>